<reference evidence="1 2" key="1">
    <citation type="submission" date="2021-04" db="EMBL/GenBank/DDBJ databases">
        <title>Genome analysis of Polyangium sp.</title>
        <authorList>
            <person name="Li Y."/>
            <person name="Wang J."/>
        </authorList>
    </citation>
    <scope>NUCLEOTIDE SEQUENCE [LARGE SCALE GENOMIC DNA]</scope>
    <source>
        <strain evidence="1 2">SDU14</strain>
    </source>
</reference>
<gene>
    <name evidence="1" type="ORF">KEG57_46075</name>
</gene>
<name>A0A9X4AXH1_9BACT</name>
<dbReference type="EMBL" id="JAGTJJ010000061">
    <property type="protein sequence ID" value="MDC3987921.1"/>
    <property type="molecule type" value="Genomic_DNA"/>
</dbReference>
<dbReference type="Proteomes" id="UP001151081">
    <property type="component" value="Unassembled WGS sequence"/>
</dbReference>
<accession>A0A9X4AXH1</accession>
<keyword evidence="2" id="KW-1185">Reference proteome</keyword>
<evidence type="ECO:0000313" key="1">
    <source>
        <dbReference type="EMBL" id="MDC3987921.1"/>
    </source>
</evidence>
<sequence>MIVASCTAAPSFYDFECDPDSFFPAPECIDGGTDAGTDADADPETEPQAACKAQGGECVKIPDDPEAGFWSQVPLPVWFGPAADMPKECAFIGGEQFRLYAGLTAPPAQCDPCECQDATGQCSGVPGEITIGAGMCGAVGAPSLPFDGPGGWDGSCTDASALPAGAQCPPGSGVPCAQSITFSALPPPVNEKCDVKPSPIIKAGGTLITEWETGAVACRSSLDTSLCGAGDQLCVPKVLYPHRQCLWQKGKHTKCPKPYDYEGPRVMYPFQPKESRECTECSCGAPQGGMCVATVRLFDDGVCSGEFHQRIVTSQDSACDPILPAGRALGGKSVTEHVYVKGTCEAGGGEPIGEAVEDEENAVTFCCQQSYIFDE</sequence>
<evidence type="ECO:0000313" key="2">
    <source>
        <dbReference type="Proteomes" id="UP001151081"/>
    </source>
</evidence>
<dbReference type="RefSeq" id="WP_272427539.1">
    <property type="nucleotide sequence ID" value="NZ_JAGTJJ010000061.1"/>
</dbReference>
<comment type="caution">
    <text evidence="1">The sequence shown here is derived from an EMBL/GenBank/DDBJ whole genome shotgun (WGS) entry which is preliminary data.</text>
</comment>
<proteinExistence type="predicted"/>
<dbReference type="AlphaFoldDB" id="A0A9X4AXH1"/>
<protein>
    <submittedName>
        <fullName evidence="1">Uncharacterized protein</fullName>
    </submittedName>
</protein>
<organism evidence="1 2">
    <name type="scientific">Polyangium jinanense</name>
    <dbReference type="NCBI Taxonomy" id="2829994"/>
    <lineage>
        <taxon>Bacteria</taxon>
        <taxon>Pseudomonadati</taxon>
        <taxon>Myxococcota</taxon>
        <taxon>Polyangia</taxon>
        <taxon>Polyangiales</taxon>
        <taxon>Polyangiaceae</taxon>
        <taxon>Polyangium</taxon>
    </lineage>
</organism>